<evidence type="ECO:0000313" key="1">
    <source>
        <dbReference type="EMBL" id="KAI3809696.1"/>
    </source>
</evidence>
<gene>
    <name evidence="1" type="ORF">L1987_19294</name>
</gene>
<reference evidence="1 2" key="2">
    <citation type="journal article" date="2022" name="Mol. Ecol. Resour.">
        <title>The genomes of chicory, endive, great burdock and yacon provide insights into Asteraceae paleo-polyploidization history and plant inulin production.</title>
        <authorList>
            <person name="Fan W."/>
            <person name="Wang S."/>
            <person name="Wang H."/>
            <person name="Wang A."/>
            <person name="Jiang F."/>
            <person name="Liu H."/>
            <person name="Zhao H."/>
            <person name="Xu D."/>
            <person name="Zhang Y."/>
        </authorList>
    </citation>
    <scope>NUCLEOTIDE SEQUENCE [LARGE SCALE GENOMIC DNA]</scope>
    <source>
        <strain evidence="2">cv. Yunnan</strain>
        <tissue evidence="1">Leaves</tissue>
    </source>
</reference>
<comment type="caution">
    <text evidence="1">The sequence shown here is derived from an EMBL/GenBank/DDBJ whole genome shotgun (WGS) entry which is preliminary data.</text>
</comment>
<protein>
    <submittedName>
        <fullName evidence="1">Uncharacterized protein</fullName>
    </submittedName>
</protein>
<dbReference type="EMBL" id="CM042024">
    <property type="protein sequence ID" value="KAI3809696.1"/>
    <property type="molecule type" value="Genomic_DNA"/>
</dbReference>
<accession>A0ACB9IQB5</accession>
<dbReference type="Proteomes" id="UP001056120">
    <property type="component" value="Linkage Group LG07"/>
</dbReference>
<keyword evidence="2" id="KW-1185">Reference proteome</keyword>
<name>A0ACB9IQB5_9ASTR</name>
<reference evidence="2" key="1">
    <citation type="journal article" date="2022" name="Mol. Ecol. Resour.">
        <title>The genomes of chicory, endive, great burdock and yacon provide insights into Asteraceae palaeo-polyploidization history and plant inulin production.</title>
        <authorList>
            <person name="Fan W."/>
            <person name="Wang S."/>
            <person name="Wang H."/>
            <person name="Wang A."/>
            <person name="Jiang F."/>
            <person name="Liu H."/>
            <person name="Zhao H."/>
            <person name="Xu D."/>
            <person name="Zhang Y."/>
        </authorList>
    </citation>
    <scope>NUCLEOTIDE SEQUENCE [LARGE SCALE GENOMIC DNA]</scope>
    <source>
        <strain evidence="2">cv. Yunnan</strain>
    </source>
</reference>
<evidence type="ECO:0000313" key="2">
    <source>
        <dbReference type="Proteomes" id="UP001056120"/>
    </source>
</evidence>
<sequence length="75" mass="8544">MRIETFDDLMCCGRVDANQKFSETSRIGKMGTESKRSMLLYLGYCGPDPDEKLLCPMSLFLFYYPLSISSITQVT</sequence>
<proteinExistence type="predicted"/>
<organism evidence="1 2">
    <name type="scientific">Smallanthus sonchifolius</name>
    <dbReference type="NCBI Taxonomy" id="185202"/>
    <lineage>
        <taxon>Eukaryota</taxon>
        <taxon>Viridiplantae</taxon>
        <taxon>Streptophyta</taxon>
        <taxon>Embryophyta</taxon>
        <taxon>Tracheophyta</taxon>
        <taxon>Spermatophyta</taxon>
        <taxon>Magnoliopsida</taxon>
        <taxon>eudicotyledons</taxon>
        <taxon>Gunneridae</taxon>
        <taxon>Pentapetalae</taxon>
        <taxon>asterids</taxon>
        <taxon>campanulids</taxon>
        <taxon>Asterales</taxon>
        <taxon>Asteraceae</taxon>
        <taxon>Asteroideae</taxon>
        <taxon>Heliantheae alliance</taxon>
        <taxon>Millerieae</taxon>
        <taxon>Smallanthus</taxon>
    </lineage>
</organism>